<evidence type="ECO:0000256" key="1">
    <source>
        <dbReference type="ARBA" id="ARBA00007177"/>
    </source>
</evidence>
<reference evidence="3" key="1">
    <citation type="submission" date="2022-08" db="EMBL/GenBank/DDBJ databases">
        <authorList>
            <person name="Gutierrez-Valencia J."/>
        </authorList>
    </citation>
    <scope>NUCLEOTIDE SEQUENCE</scope>
</reference>
<keyword evidence="2" id="KW-0143">Chaperone</keyword>
<dbReference type="PANTHER" id="PTHR33643:SF1">
    <property type="entry name" value="UREASE ACCESSORY PROTEIN D"/>
    <property type="match status" value="1"/>
</dbReference>
<organism evidence="3 4">
    <name type="scientific">Linum tenue</name>
    <dbReference type="NCBI Taxonomy" id="586396"/>
    <lineage>
        <taxon>Eukaryota</taxon>
        <taxon>Viridiplantae</taxon>
        <taxon>Streptophyta</taxon>
        <taxon>Embryophyta</taxon>
        <taxon>Tracheophyta</taxon>
        <taxon>Spermatophyta</taxon>
        <taxon>Magnoliopsida</taxon>
        <taxon>eudicotyledons</taxon>
        <taxon>Gunneridae</taxon>
        <taxon>Pentapetalae</taxon>
        <taxon>rosids</taxon>
        <taxon>fabids</taxon>
        <taxon>Malpighiales</taxon>
        <taxon>Linaceae</taxon>
        <taxon>Linum</taxon>
    </lineage>
</organism>
<accession>A0AAV0HRZ9</accession>
<dbReference type="GO" id="GO:0016151">
    <property type="term" value="F:nickel cation binding"/>
    <property type="evidence" value="ECO:0007669"/>
    <property type="project" value="InterPro"/>
</dbReference>
<evidence type="ECO:0000313" key="4">
    <source>
        <dbReference type="Proteomes" id="UP001154282"/>
    </source>
</evidence>
<keyword evidence="4" id="KW-1185">Reference proteome</keyword>
<evidence type="ECO:0000256" key="2">
    <source>
        <dbReference type="ARBA" id="ARBA00023186"/>
    </source>
</evidence>
<dbReference type="AlphaFoldDB" id="A0AAV0HRZ9"/>
<dbReference type="PANTHER" id="PTHR33643">
    <property type="entry name" value="UREASE ACCESSORY PROTEIN D"/>
    <property type="match status" value="1"/>
</dbReference>
<dbReference type="Pfam" id="PF01774">
    <property type="entry name" value="UreD"/>
    <property type="match status" value="1"/>
</dbReference>
<dbReference type="HAMAP" id="MF_01384">
    <property type="entry name" value="UreD"/>
    <property type="match status" value="1"/>
</dbReference>
<protein>
    <recommendedName>
        <fullName evidence="5">Urease accessory protein D</fullName>
    </recommendedName>
</protein>
<name>A0AAV0HRZ9_9ROSI</name>
<dbReference type="Proteomes" id="UP001154282">
    <property type="component" value="Unassembled WGS sequence"/>
</dbReference>
<dbReference type="EMBL" id="CAMGYJ010000002">
    <property type="protein sequence ID" value="CAI0387985.1"/>
    <property type="molecule type" value="Genomic_DNA"/>
</dbReference>
<proteinExistence type="inferred from homology"/>
<evidence type="ECO:0008006" key="5">
    <source>
        <dbReference type="Google" id="ProtNLM"/>
    </source>
</evidence>
<comment type="caution">
    <text evidence="3">The sequence shown here is derived from an EMBL/GenBank/DDBJ whole genome shotgun (WGS) entry which is preliminary data.</text>
</comment>
<gene>
    <name evidence="3" type="ORF">LITE_LOCUS5688</name>
</gene>
<dbReference type="InterPro" id="IPR002669">
    <property type="entry name" value="UreD"/>
</dbReference>
<evidence type="ECO:0000313" key="3">
    <source>
        <dbReference type="EMBL" id="CAI0387985.1"/>
    </source>
</evidence>
<comment type="similarity">
    <text evidence="1">Belongs to the UreD family.</text>
</comment>
<sequence>METGRVTVERVGGKSTVTRSFSKYPLKFILPNKVGSAGTDAVWIYALTYGGGIVSVRCCFSYLTLYGDRISCEFFVGNGCTAVLTTQASTKVYKSLGSRCSEQLLEARIGSDALLVVIPDPVTCFSTARYAQKQVFRVVANSSSLLLVDWITSGRHESGEKWEFQLYKSTNQILLVDDDDRPLFVDSVLLEQGSISSIADRMLDYQVIAMIVILGPKLKNIQNQVQESVKRLMSDQLHMPYSGVRASSNHAKPNSSSAFNNKPQLVASCSPFGPKGVGVVVRIAATTTESVYKFLNHQLSGMESLIGVPPYR</sequence>